<evidence type="ECO:0000313" key="2">
    <source>
        <dbReference type="EMBL" id="MEV0706270.1"/>
    </source>
</evidence>
<accession>A0ABV3FLL9</accession>
<comment type="caution">
    <text evidence="2">The sequence shown here is derived from an EMBL/GenBank/DDBJ whole genome shotgun (WGS) entry which is preliminary data.</text>
</comment>
<evidence type="ECO:0008006" key="4">
    <source>
        <dbReference type="Google" id="ProtNLM"/>
    </source>
</evidence>
<protein>
    <recommendedName>
        <fullName evidence="4">DUF732 domain-containing protein</fullName>
    </recommendedName>
</protein>
<dbReference type="EMBL" id="JBFAKC010000001">
    <property type="protein sequence ID" value="MEV0706270.1"/>
    <property type="molecule type" value="Genomic_DNA"/>
</dbReference>
<evidence type="ECO:0000313" key="3">
    <source>
        <dbReference type="Proteomes" id="UP001551695"/>
    </source>
</evidence>
<name>A0ABV3FLL9_9NOCA</name>
<feature type="signal peptide" evidence="1">
    <location>
        <begin position="1"/>
        <end position="40"/>
    </location>
</feature>
<dbReference type="Proteomes" id="UP001551695">
    <property type="component" value="Unassembled WGS sequence"/>
</dbReference>
<gene>
    <name evidence="2" type="ORF">AB0I48_01770</name>
</gene>
<sequence length="162" mass="16813">MTSKPVGGTHRERGRVVPIIRSRAATICCAAVFLAGFATSACGDADAGSQAKPATGSSRTVALPASEAISAELAAAGVNETVTQLLYMAAIRTDYAAAGGTALSREAIEALAYTKLMDCRAVTTGAQTWETILTREIAAGVTVENATELNTFLRTQFCPQVR</sequence>
<evidence type="ECO:0000256" key="1">
    <source>
        <dbReference type="SAM" id="SignalP"/>
    </source>
</evidence>
<organism evidence="2 3">
    <name type="scientific">Nocardia aurea</name>
    <dbReference type="NCBI Taxonomy" id="2144174"/>
    <lineage>
        <taxon>Bacteria</taxon>
        <taxon>Bacillati</taxon>
        <taxon>Actinomycetota</taxon>
        <taxon>Actinomycetes</taxon>
        <taxon>Mycobacteriales</taxon>
        <taxon>Nocardiaceae</taxon>
        <taxon>Nocardia</taxon>
    </lineage>
</organism>
<feature type="chain" id="PRO_5046436376" description="DUF732 domain-containing protein" evidence="1">
    <location>
        <begin position="41"/>
        <end position="162"/>
    </location>
</feature>
<dbReference type="RefSeq" id="WP_357779404.1">
    <property type="nucleotide sequence ID" value="NZ_JBFAKC010000001.1"/>
</dbReference>
<proteinExistence type="predicted"/>
<reference evidence="2 3" key="1">
    <citation type="submission" date="2024-06" db="EMBL/GenBank/DDBJ databases">
        <title>The Natural Products Discovery Center: Release of the First 8490 Sequenced Strains for Exploring Actinobacteria Biosynthetic Diversity.</title>
        <authorList>
            <person name="Kalkreuter E."/>
            <person name="Kautsar S.A."/>
            <person name="Yang D."/>
            <person name="Bader C.D."/>
            <person name="Teijaro C.N."/>
            <person name="Fluegel L."/>
            <person name="Davis C.M."/>
            <person name="Simpson J.R."/>
            <person name="Lauterbach L."/>
            <person name="Steele A.D."/>
            <person name="Gui C."/>
            <person name="Meng S."/>
            <person name="Li G."/>
            <person name="Viehrig K."/>
            <person name="Ye F."/>
            <person name="Su P."/>
            <person name="Kiefer A.F."/>
            <person name="Nichols A."/>
            <person name="Cepeda A.J."/>
            <person name="Yan W."/>
            <person name="Fan B."/>
            <person name="Jiang Y."/>
            <person name="Adhikari A."/>
            <person name="Zheng C.-J."/>
            <person name="Schuster L."/>
            <person name="Cowan T.M."/>
            <person name="Smanski M.J."/>
            <person name="Chevrette M.G."/>
            <person name="De Carvalho L.P.S."/>
            <person name="Shen B."/>
        </authorList>
    </citation>
    <scope>NUCLEOTIDE SEQUENCE [LARGE SCALE GENOMIC DNA]</scope>
    <source>
        <strain evidence="2 3">NPDC050403</strain>
    </source>
</reference>
<keyword evidence="1" id="KW-0732">Signal</keyword>
<keyword evidence="3" id="KW-1185">Reference proteome</keyword>